<reference evidence="2 3" key="1">
    <citation type="submission" date="2019-05" db="EMBL/GenBank/DDBJ databases">
        <title>Another draft genome of Portunus trituberculatus and its Hox gene families provides insights of decapod evolution.</title>
        <authorList>
            <person name="Jeong J.-H."/>
            <person name="Song I."/>
            <person name="Kim S."/>
            <person name="Choi T."/>
            <person name="Kim D."/>
            <person name="Ryu S."/>
            <person name="Kim W."/>
        </authorList>
    </citation>
    <scope>NUCLEOTIDE SEQUENCE [LARGE SCALE GENOMIC DNA]</scope>
    <source>
        <tissue evidence="2">Muscle</tissue>
    </source>
</reference>
<sequence length="151" mass="16750">MVRTTTPTILLLTTVMLLVSLAGEARSAARRRRRRGSISREVRCENPEVAPFSRRGEAPVWIAFIFLTFLIFSEGGGTGSGALGGLEGLEGWRTGEGAAAPCGILEKLKRSYFFSLFLPDTYIPSYMCVVTFTCGIWDKKREHRSLPAFLR</sequence>
<dbReference type="EMBL" id="VSRR010008644">
    <property type="protein sequence ID" value="MPC49059.1"/>
    <property type="molecule type" value="Genomic_DNA"/>
</dbReference>
<keyword evidence="3" id="KW-1185">Reference proteome</keyword>
<feature type="chain" id="PRO_5022990751" evidence="1">
    <location>
        <begin position="28"/>
        <end position="151"/>
    </location>
</feature>
<organism evidence="2 3">
    <name type="scientific">Portunus trituberculatus</name>
    <name type="common">Swimming crab</name>
    <name type="synonym">Neptunus trituberculatus</name>
    <dbReference type="NCBI Taxonomy" id="210409"/>
    <lineage>
        <taxon>Eukaryota</taxon>
        <taxon>Metazoa</taxon>
        <taxon>Ecdysozoa</taxon>
        <taxon>Arthropoda</taxon>
        <taxon>Crustacea</taxon>
        <taxon>Multicrustacea</taxon>
        <taxon>Malacostraca</taxon>
        <taxon>Eumalacostraca</taxon>
        <taxon>Eucarida</taxon>
        <taxon>Decapoda</taxon>
        <taxon>Pleocyemata</taxon>
        <taxon>Brachyura</taxon>
        <taxon>Eubrachyura</taxon>
        <taxon>Portunoidea</taxon>
        <taxon>Portunidae</taxon>
        <taxon>Portuninae</taxon>
        <taxon>Portunus</taxon>
    </lineage>
</organism>
<dbReference type="Proteomes" id="UP000324222">
    <property type="component" value="Unassembled WGS sequence"/>
</dbReference>
<gene>
    <name evidence="2" type="ORF">E2C01_042849</name>
</gene>
<dbReference type="AlphaFoldDB" id="A0A5B7FUQ3"/>
<name>A0A5B7FUQ3_PORTR</name>
<accession>A0A5B7FUQ3</accession>
<protein>
    <submittedName>
        <fullName evidence="2">Uncharacterized protein</fullName>
    </submittedName>
</protein>
<evidence type="ECO:0000313" key="3">
    <source>
        <dbReference type="Proteomes" id="UP000324222"/>
    </source>
</evidence>
<keyword evidence="1" id="KW-0732">Signal</keyword>
<evidence type="ECO:0000256" key="1">
    <source>
        <dbReference type="SAM" id="SignalP"/>
    </source>
</evidence>
<feature type="signal peptide" evidence="1">
    <location>
        <begin position="1"/>
        <end position="27"/>
    </location>
</feature>
<proteinExistence type="predicted"/>
<evidence type="ECO:0000313" key="2">
    <source>
        <dbReference type="EMBL" id="MPC49059.1"/>
    </source>
</evidence>
<comment type="caution">
    <text evidence="2">The sequence shown here is derived from an EMBL/GenBank/DDBJ whole genome shotgun (WGS) entry which is preliminary data.</text>
</comment>